<comment type="caution">
    <text evidence="2">The sequence shown here is derived from an EMBL/GenBank/DDBJ whole genome shotgun (WGS) entry which is preliminary data.</text>
</comment>
<proteinExistence type="predicted"/>
<dbReference type="EMBL" id="JAUZMY010000045">
    <property type="protein sequence ID" value="MEE2041272.1"/>
    <property type="molecule type" value="Genomic_DNA"/>
</dbReference>
<keyword evidence="3" id="KW-1185">Reference proteome</keyword>
<dbReference type="Proteomes" id="UP001356095">
    <property type="component" value="Unassembled WGS sequence"/>
</dbReference>
<evidence type="ECO:0000313" key="2">
    <source>
        <dbReference type="EMBL" id="MEE2041272.1"/>
    </source>
</evidence>
<protein>
    <recommendedName>
        <fullName evidence="4">Helix-turn-helix domain-containing protein</fullName>
    </recommendedName>
</protein>
<dbReference type="RefSeq" id="WP_330095032.1">
    <property type="nucleotide sequence ID" value="NZ_JAUZMY010000045.1"/>
</dbReference>
<evidence type="ECO:0000313" key="3">
    <source>
        <dbReference type="Proteomes" id="UP001356095"/>
    </source>
</evidence>
<accession>A0ABU7KGZ5</accession>
<sequence>MATADHYPAIPRYAGTADVARALEVRTQTVTNWLNRYPPTSSHPCPAPDVIVGDVLGWEEKRLPEWVTWRAGMPGRGAGGGRPRKTTEQEPDGPPASGTELLRRASQQNPENKLLRGLALEMEAVERAAKSARAEWRHAEE</sequence>
<gene>
    <name evidence="2" type="ORF">Q8791_29010</name>
</gene>
<feature type="region of interest" description="Disordered" evidence="1">
    <location>
        <begin position="70"/>
        <end position="112"/>
    </location>
</feature>
<evidence type="ECO:0008006" key="4">
    <source>
        <dbReference type="Google" id="ProtNLM"/>
    </source>
</evidence>
<name>A0ABU7KGZ5_9ACTN</name>
<reference evidence="2 3" key="1">
    <citation type="submission" date="2023-08" db="EMBL/GenBank/DDBJ databases">
        <authorList>
            <person name="Girao M."/>
            <person name="Carvalho M.F."/>
        </authorList>
    </citation>
    <scope>NUCLEOTIDE SEQUENCE [LARGE SCALE GENOMIC DNA]</scope>
    <source>
        <strain evidence="2 3">CT-R113</strain>
    </source>
</reference>
<evidence type="ECO:0000256" key="1">
    <source>
        <dbReference type="SAM" id="MobiDB-lite"/>
    </source>
</evidence>
<organism evidence="2 3">
    <name type="scientific">Nocardiopsis codii</name>
    <dbReference type="NCBI Taxonomy" id="3065942"/>
    <lineage>
        <taxon>Bacteria</taxon>
        <taxon>Bacillati</taxon>
        <taxon>Actinomycetota</taxon>
        <taxon>Actinomycetes</taxon>
        <taxon>Streptosporangiales</taxon>
        <taxon>Nocardiopsidaceae</taxon>
        <taxon>Nocardiopsis</taxon>
    </lineage>
</organism>